<evidence type="ECO:0000256" key="1">
    <source>
        <dbReference type="ARBA" id="ARBA00005234"/>
    </source>
</evidence>
<keyword evidence="7" id="KW-1185">Reference proteome</keyword>
<evidence type="ECO:0000256" key="4">
    <source>
        <dbReference type="SAM" id="MobiDB-lite"/>
    </source>
</evidence>
<name>A0AAE0AUX0_9ROSI</name>
<protein>
    <recommendedName>
        <fullName evidence="5">Ubiquitin-like protease family profile domain-containing protein</fullName>
    </recommendedName>
</protein>
<dbReference type="InterPro" id="IPR038765">
    <property type="entry name" value="Papain-like_cys_pep_sf"/>
</dbReference>
<comment type="caution">
    <text evidence="6">The sequence shown here is derived from an EMBL/GenBank/DDBJ whole genome shotgun (WGS) entry which is preliminary data.</text>
</comment>
<feature type="region of interest" description="Disordered" evidence="4">
    <location>
        <begin position="24"/>
        <end position="54"/>
    </location>
</feature>
<dbReference type="EMBL" id="JANJYJ010000002">
    <property type="protein sequence ID" value="KAK3224746.1"/>
    <property type="molecule type" value="Genomic_DNA"/>
</dbReference>
<evidence type="ECO:0000259" key="5">
    <source>
        <dbReference type="Pfam" id="PF02902"/>
    </source>
</evidence>
<reference evidence="6" key="1">
    <citation type="journal article" date="2023" name="Plant J.">
        <title>Genome sequences and population genomics provide insights into the demographic history, inbreeding, and mutation load of two 'living fossil' tree species of Dipteronia.</title>
        <authorList>
            <person name="Feng Y."/>
            <person name="Comes H.P."/>
            <person name="Chen J."/>
            <person name="Zhu S."/>
            <person name="Lu R."/>
            <person name="Zhang X."/>
            <person name="Li P."/>
            <person name="Qiu J."/>
            <person name="Olsen K.M."/>
            <person name="Qiu Y."/>
        </authorList>
    </citation>
    <scope>NUCLEOTIDE SEQUENCE</scope>
    <source>
        <strain evidence="6">NBL</strain>
    </source>
</reference>
<proteinExistence type="inferred from homology"/>
<gene>
    <name evidence="6" type="ORF">Dsin_004608</name>
</gene>
<dbReference type="Proteomes" id="UP001281410">
    <property type="component" value="Unassembled WGS sequence"/>
</dbReference>
<evidence type="ECO:0000256" key="3">
    <source>
        <dbReference type="ARBA" id="ARBA00022801"/>
    </source>
</evidence>
<dbReference type="InterPro" id="IPR003653">
    <property type="entry name" value="Peptidase_C48_C"/>
</dbReference>
<dbReference type="AlphaFoldDB" id="A0AAE0AUX0"/>
<dbReference type="GO" id="GO:0008234">
    <property type="term" value="F:cysteine-type peptidase activity"/>
    <property type="evidence" value="ECO:0007669"/>
    <property type="project" value="InterPro"/>
</dbReference>
<evidence type="ECO:0000313" key="6">
    <source>
        <dbReference type="EMBL" id="KAK3224746.1"/>
    </source>
</evidence>
<dbReference type="SUPFAM" id="SSF54001">
    <property type="entry name" value="Cysteine proteinases"/>
    <property type="match status" value="1"/>
</dbReference>
<dbReference type="GO" id="GO:0006508">
    <property type="term" value="P:proteolysis"/>
    <property type="evidence" value="ECO:0007669"/>
    <property type="project" value="UniProtKB-KW"/>
</dbReference>
<evidence type="ECO:0000313" key="7">
    <source>
        <dbReference type="Proteomes" id="UP001281410"/>
    </source>
</evidence>
<feature type="domain" description="Ubiquitin-like protease family profile" evidence="5">
    <location>
        <begin position="121"/>
        <end position="241"/>
    </location>
</feature>
<keyword evidence="2" id="KW-0645">Protease</keyword>
<organism evidence="6 7">
    <name type="scientific">Dipteronia sinensis</name>
    <dbReference type="NCBI Taxonomy" id="43782"/>
    <lineage>
        <taxon>Eukaryota</taxon>
        <taxon>Viridiplantae</taxon>
        <taxon>Streptophyta</taxon>
        <taxon>Embryophyta</taxon>
        <taxon>Tracheophyta</taxon>
        <taxon>Spermatophyta</taxon>
        <taxon>Magnoliopsida</taxon>
        <taxon>eudicotyledons</taxon>
        <taxon>Gunneridae</taxon>
        <taxon>Pentapetalae</taxon>
        <taxon>rosids</taxon>
        <taxon>malvids</taxon>
        <taxon>Sapindales</taxon>
        <taxon>Sapindaceae</taxon>
        <taxon>Hippocastanoideae</taxon>
        <taxon>Acereae</taxon>
        <taxon>Dipteronia</taxon>
    </lineage>
</organism>
<keyword evidence="3" id="KW-0378">Hydrolase</keyword>
<dbReference type="Gene3D" id="3.40.395.10">
    <property type="entry name" value="Adenoviral Proteinase, Chain A"/>
    <property type="match status" value="1"/>
</dbReference>
<dbReference type="Pfam" id="PF02902">
    <property type="entry name" value="Peptidase_C48"/>
    <property type="match status" value="1"/>
</dbReference>
<accession>A0AAE0AUX0</accession>
<evidence type="ECO:0000256" key="2">
    <source>
        <dbReference type="ARBA" id="ARBA00022670"/>
    </source>
</evidence>
<comment type="similarity">
    <text evidence="1">Belongs to the peptidase C48 family.</text>
</comment>
<sequence>MQPCHNVVTDVINLSQDDNIQFEPPTFHRVLPSPELSNTNSEPSDDVKQLPRPPKITIKVTRDRKRSAYTVSPYIDPTAKRPRKPKMPEFGGGSLLDEDVFHTMKSWINNNKNTRWSLLVQSKTQFKHETYKWDSEMTDYVIGKKPVEAWEHWRKVNLILFPANVNGNHWVAIAVDLKERVIKVYDSLPEINSVLEITKWSSCLRKMLPSLLVHTMPDIFTDALPFAVERPEEDIPNQGNGYTTNHKLVIF</sequence>